<proteinExistence type="predicted"/>
<reference evidence="1 2" key="1">
    <citation type="journal article" date="2022" name="Plant J.">
        <title>Chromosome-level genome of Camellia lanceoleosa provides a valuable resource for understanding genome evolution and self-incompatibility.</title>
        <authorList>
            <person name="Gong W."/>
            <person name="Xiao S."/>
            <person name="Wang L."/>
            <person name="Liao Z."/>
            <person name="Chang Y."/>
            <person name="Mo W."/>
            <person name="Hu G."/>
            <person name="Li W."/>
            <person name="Zhao G."/>
            <person name="Zhu H."/>
            <person name="Hu X."/>
            <person name="Ji K."/>
            <person name="Xiang X."/>
            <person name="Song Q."/>
            <person name="Yuan D."/>
            <person name="Jin S."/>
            <person name="Zhang L."/>
        </authorList>
    </citation>
    <scope>NUCLEOTIDE SEQUENCE [LARGE SCALE GENOMIC DNA]</scope>
    <source>
        <strain evidence="1">SQ_2022a</strain>
    </source>
</reference>
<dbReference type="Proteomes" id="UP001060215">
    <property type="component" value="Chromosome 2"/>
</dbReference>
<accession>A0ACC0I2G0</accession>
<protein>
    <submittedName>
        <fullName evidence="1">Thionin-like protein 2</fullName>
    </submittedName>
</protein>
<comment type="caution">
    <text evidence="1">The sequence shown here is derived from an EMBL/GenBank/DDBJ whole genome shotgun (WGS) entry which is preliminary data.</text>
</comment>
<dbReference type="EMBL" id="CM045759">
    <property type="protein sequence ID" value="KAI8019475.1"/>
    <property type="molecule type" value="Genomic_DNA"/>
</dbReference>
<keyword evidence="2" id="KW-1185">Reference proteome</keyword>
<sequence>MEGEKVKAIVMVMLFMGIIEVESRASFKICFGGCFIDCSINKSSPFVCAAKCLIDCIFQNTASDAIQNTHDWCTLGCASSLCTHFSTKENPNEEKVESCANSCSEKCTKNYLSP</sequence>
<organism evidence="1 2">
    <name type="scientific">Camellia lanceoleosa</name>
    <dbReference type="NCBI Taxonomy" id="1840588"/>
    <lineage>
        <taxon>Eukaryota</taxon>
        <taxon>Viridiplantae</taxon>
        <taxon>Streptophyta</taxon>
        <taxon>Embryophyta</taxon>
        <taxon>Tracheophyta</taxon>
        <taxon>Spermatophyta</taxon>
        <taxon>Magnoliopsida</taxon>
        <taxon>eudicotyledons</taxon>
        <taxon>Gunneridae</taxon>
        <taxon>Pentapetalae</taxon>
        <taxon>asterids</taxon>
        <taxon>Ericales</taxon>
        <taxon>Theaceae</taxon>
        <taxon>Camellia</taxon>
    </lineage>
</organism>
<gene>
    <name evidence="1" type="ORF">LOK49_LG04G02632</name>
</gene>
<evidence type="ECO:0000313" key="2">
    <source>
        <dbReference type="Proteomes" id="UP001060215"/>
    </source>
</evidence>
<evidence type="ECO:0000313" key="1">
    <source>
        <dbReference type="EMBL" id="KAI8019475.1"/>
    </source>
</evidence>
<name>A0ACC0I2G0_9ERIC</name>